<dbReference type="EMBL" id="JAKJXP020000167">
    <property type="protein sequence ID" value="KAK7740629.1"/>
    <property type="molecule type" value="Genomic_DNA"/>
</dbReference>
<sequence>MASKPEYVFTRDFLDNCRIAKSAKLDGLDISLQAAPPLTLLPSNVTLREWDVRDDIPEDLIGVYDVIHVRFLSFVLLNDEIPGLVEKLFKLLKPGGYVQWGEPDIETVSVKKADPNATTEGLNSLFKLMSVQDPRFKPTWLRKLPQLLTESGFTDVETDTRDDSPHFEFMFHECGLLIYELIARKTKNEEMAKKVEELLPRAAEETRNGCYLTSVRWIVIGRKP</sequence>
<dbReference type="AlphaFoldDB" id="A0AAN9UD30"/>
<evidence type="ECO:0000313" key="1">
    <source>
        <dbReference type="EMBL" id="KAK7740629.1"/>
    </source>
</evidence>
<evidence type="ECO:0008006" key="3">
    <source>
        <dbReference type="Google" id="ProtNLM"/>
    </source>
</evidence>
<dbReference type="Gene3D" id="3.40.50.150">
    <property type="entry name" value="Vaccinia Virus protein VP39"/>
    <property type="match status" value="1"/>
</dbReference>
<comment type="caution">
    <text evidence="1">The sequence shown here is derived from an EMBL/GenBank/DDBJ whole genome shotgun (WGS) entry which is preliminary data.</text>
</comment>
<organism evidence="1 2">
    <name type="scientific">Diatrype stigma</name>
    <dbReference type="NCBI Taxonomy" id="117547"/>
    <lineage>
        <taxon>Eukaryota</taxon>
        <taxon>Fungi</taxon>
        <taxon>Dikarya</taxon>
        <taxon>Ascomycota</taxon>
        <taxon>Pezizomycotina</taxon>
        <taxon>Sordariomycetes</taxon>
        <taxon>Xylariomycetidae</taxon>
        <taxon>Xylariales</taxon>
        <taxon>Diatrypaceae</taxon>
        <taxon>Diatrype</taxon>
    </lineage>
</organism>
<dbReference type="InterPro" id="IPR029063">
    <property type="entry name" value="SAM-dependent_MTases_sf"/>
</dbReference>
<reference evidence="1 2" key="1">
    <citation type="submission" date="2024-02" db="EMBL/GenBank/DDBJ databases">
        <title>De novo assembly and annotation of 12 fungi associated with fruit tree decline syndrome in Ontario, Canada.</title>
        <authorList>
            <person name="Sulman M."/>
            <person name="Ellouze W."/>
            <person name="Ilyukhin E."/>
        </authorList>
    </citation>
    <scope>NUCLEOTIDE SEQUENCE [LARGE SCALE GENOMIC DNA]</scope>
    <source>
        <strain evidence="1 2">M11/M66-122</strain>
    </source>
</reference>
<keyword evidence="2" id="KW-1185">Reference proteome</keyword>
<protein>
    <recommendedName>
        <fullName evidence="3">Methyltransferase domain-containing protein</fullName>
    </recommendedName>
</protein>
<gene>
    <name evidence="1" type="ORF">SLS62_011070</name>
</gene>
<dbReference type="Proteomes" id="UP001320420">
    <property type="component" value="Unassembled WGS sequence"/>
</dbReference>
<name>A0AAN9UD30_9PEZI</name>
<evidence type="ECO:0000313" key="2">
    <source>
        <dbReference type="Proteomes" id="UP001320420"/>
    </source>
</evidence>
<dbReference type="SUPFAM" id="SSF53335">
    <property type="entry name" value="S-adenosyl-L-methionine-dependent methyltransferases"/>
    <property type="match status" value="1"/>
</dbReference>
<accession>A0AAN9UD30</accession>
<proteinExistence type="predicted"/>